<gene>
    <name evidence="1" type="ORF">EGW08_012137</name>
</gene>
<proteinExistence type="predicted"/>
<dbReference type="AlphaFoldDB" id="A0A433TEW4"/>
<sequence length="105" mass="11090">MSYHSFVFQHASEADIQAALAMQGEGLQAGEIQILHATPEQISQLQHAQHIQILSGDQVIGQIQHSDMLGEGIQVATMTTDSGEVLHIQQGVAVAGASGETDSSQ</sequence>
<accession>A0A433TEW4</accession>
<protein>
    <submittedName>
        <fullName evidence="1">Uncharacterized protein</fullName>
    </submittedName>
</protein>
<evidence type="ECO:0000313" key="1">
    <source>
        <dbReference type="EMBL" id="RUS80091.1"/>
    </source>
</evidence>
<comment type="caution">
    <text evidence="1">The sequence shown here is derived from an EMBL/GenBank/DDBJ whole genome shotgun (WGS) entry which is preliminary data.</text>
</comment>
<dbReference type="Proteomes" id="UP000271974">
    <property type="component" value="Unassembled WGS sequence"/>
</dbReference>
<reference evidence="1 2" key="1">
    <citation type="submission" date="2019-01" db="EMBL/GenBank/DDBJ databases">
        <title>A draft genome assembly of the solar-powered sea slug Elysia chlorotica.</title>
        <authorList>
            <person name="Cai H."/>
            <person name="Li Q."/>
            <person name="Fang X."/>
            <person name="Li J."/>
            <person name="Curtis N.E."/>
            <person name="Altenburger A."/>
            <person name="Shibata T."/>
            <person name="Feng M."/>
            <person name="Maeda T."/>
            <person name="Schwartz J.A."/>
            <person name="Shigenobu S."/>
            <person name="Lundholm N."/>
            <person name="Nishiyama T."/>
            <person name="Yang H."/>
            <person name="Hasebe M."/>
            <person name="Li S."/>
            <person name="Pierce S.K."/>
            <person name="Wang J."/>
        </authorList>
    </citation>
    <scope>NUCLEOTIDE SEQUENCE [LARGE SCALE GENOMIC DNA]</scope>
    <source>
        <strain evidence="1">EC2010</strain>
        <tissue evidence="1">Whole organism of an adult</tissue>
    </source>
</reference>
<organism evidence="1 2">
    <name type="scientific">Elysia chlorotica</name>
    <name type="common">Eastern emerald elysia</name>
    <name type="synonym">Sea slug</name>
    <dbReference type="NCBI Taxonomy" id="188477"/>
    <lineage>
        <taxon>Eukaryota</taxon>
        <taxon>Metazoa</taxon>
        <taxon>Spiralia</taxon>
        <taxon>Lophotrochozoa</taxon>
        <taxon>Mollusca</taxon>
        <taxon>Gastropoda</taxon>
        <taxon>Heterobranchia</taxon>
        <taxon>Euthyneura</taxon>
        <taxon>Panpulmonata</taxon>
        <taxon>Sacoglossa</taxon>
        <taxon>Placobranchoidea</taxon>
        <taxon>Plakobranchidae</taxon>
        <taxon>Elysia</taxon>
    </lineage>
</organism>
<evidence type="ECO:0000313" key="2">
    <source>
        <dbReference type="Proteomes" id="UP000271974"/>
    </source>
</evidence>
<dbReference type="OrthoDB" id="6127620at2759"/>
<name>A0A433TEW4_ELYCH</name>
<dbReference type="STRING" id="188477.A0A433TEW4"/>
<keyword evidence="2" id="KW-1185">Reference proteome</keyword>
<dbReference type="EMBL" id="RQTK01000411">
    <property type="protein sequence ID" value="RUS80091.1"/>
    <property type="molecule type" value="Genomic_DNA"/>
</dbReference>